<sequence length="2743" mass="306198">MAMPPLLLAARELVRGSTTSLPPDAEVAAFAASHLHIAVVFRSRTERNCVRLGVFTTDDKVDKEKVALFLDLASESDNSRASEDAESQWAIVWSPDVKFLVVSGGSGGIMWVLTCPHWLDCALSPRSLADSSLLLPINPSNYLTRKHWNSGTNIVKVFFPMQSGSKMFVLSGDGVWLNVSVQLAKLALIAMEKSASEEMMGIFSMQVSKKLTEWHGGITAACYSPENCLLVISGGVRDPSADLVRKQASSLSVWKVKSDKDGKESGELLDFTLLVEGKSQQFDDETNKDETMKSSVDSATTVESSGLLMSVKDMFFGLAGIHAGSKFSEDHLMRGCIRHIALAPNGNFVSMVDDLGRIAIRKIDACADVLKWQEVRDKSISGAQGVALKSVVWLTSDLMGMMFSSDNVIFARFETHFDEKVDTGGVNGEILELSSRLEFIPAKFYRPALAVSAHTERTLAFDATVTSPGATNCAAFTANELVLADSVWAVNDVESLSMKPFIELLMNEGRFEDALETVALQRGDMNDMSADDIHRHVWMRYRINAARLDESVISGVEDVDLKRQNLILLTTRPPGLLQREDCSEFCAALGHLRAISDKGWVLDECLHLIADDSFTNMKCILDLALDALVCMNGGEKVDAKYLQKKVDLQRYIYRLETLRLIVCEEDGMSAMPVAADNLFDGATFALFRSLPMLSLAKQFAREGRVTALKVVLHRNGWNLLPYWMDVLEQIPSSVSPFLYAELLPVISAQKEKYGCIHTFKWSNDDFSQCDDDYDSVAPSEEHYLHDITVEEQASINNYTSIAREEHNVAYGEWLSRRILELDTRYGQLTFAYQLSRLAFDCLSGWVSLAVKQPLEELIMHTERLHNCVHVFHLPACCLLPLNEWSTLSMHDQAVIVVGANDRNLVDDVAFTIVRLEKVFVTQRRDRMYALDDMLSWLAQTVSLKYMLPGLTLAAEIIKRSNPSIELSERWIQSDTLLIDTALSVVYSVSCCDYIEAKAPNLGAKAYMQSHGTVVEQLWTIFQSLPIRKENDPPGIAQLQAAVGEMEGLLIAVDVLSKYGVARLPSQMRYQMLASSDCTTGDSKNVDPHELVKRMCAFAFSSEQIEGKEYSNERRWRKVLQDAVKLKELAFGERLSQEVILYNILKHLLVSDRVDVGSAQDVVNYWIASDEEAVERILDTLFVATRAKLDSITGYHEDRSLNAIHTAALNCISIARQLLSLPIWDEGDRAVSTTKEYYEEAFTHELDLADGCELLDLLTHGTVKMSPPQLRISHPQENVHNIRLDALFQVFLSNPSNYKPSRRAKDWLAQRHAFGINGGTNADSWSEPLSAVMQLARLLHIETEKLKIWMKGAYAALYCIDYDVACDLTMEVITIATAKTDYTADRNGSGDKVPLLHLVSLVLDLVSASSFHSWGKKRNLCCALLSASSISSTDLFAHQVTDLVLRWFEKIDAVYAVMVELGLSDDDLEQQRLTDEKKTNSNECAILNELEGAVAVMVGKKEDRRLILRLLQRGIRLAVVLSGNSVSVANHDISESVLTFLQQMVRICVQEATELVPTSSDIDSADWRQYMDLAFGYLMWLGTCSEYGSFEAFCVDEVLSPLFIDQSGPMLSDELLNDTSPRCEVMVGRLHDFFLLQAAQANAATITIHAGALPICRERPTTLPSSYEFEQIAARDTSIPGDCTLGDSTGPDEIRCKTRPQSSEQQNVMYLSLAQRCQDWLMSQKKSQELGQMTTFLGNKLNAECFLQDECYREEQILLLATKREHFPLSRQLAVQYGIDEYGCLLAYIKSVLLAPPDCFRDARRKQLDEAFSIDQTDVLEEALQRPIRFGNFLLKSDTEGGSSLYDLIDGTDHVGVLLVLRMILESSKRIREELAEQMSPHDYSSFPLAKVSIDRITLLFMCFKKLIDIGDSCDVLGFDLKLIGSASTTRKLLTPTALLHADPDVMASNRQMAVEAVRPLLTGRTVKVATKILRKLHNVTPSAMILIYINDLLMNKWREDGATATSDAHLSEVAFRAYESFVPCLSVLSNEHLMLFHYLFLNGPTGKHPPDLVTHLNLAEEFYGQQLSGLQHFGGLLAPEKRVDFVTDTLIVFQSKYNSWQSFGARSNVSSSSSTASSSSISWDPTQYKQKEQELSYLERDLAANMCCLLLHKIDKHNLTFTLSESMIDVWQSPELIAAAIKAWFAMDPLQQAANDEVFDSGALIKLCQHVASVDLSSLIMELVLRTGGNKMNGDSAATVIAESYKTAVANLVNRYVNSEHGGQKHSERWVDSLVRSWIRDTSTPRSWQEVELGDYVRTTLRVSRDRKSDAHALCEHAVMLLVQSPSALLKEIGSTRQSEMYSPSDGIDASNESVVALVRETVSSQLEQLVLQTEDQRKWKEAAALSHVLQSCEAFENDCAKLATRAFGLHVKSVWSALLMEHNMAETKPQLLFDIPSPDVSNHFTAVFQELLSFVEARACDGDAKALQFAKQATVALSNLLDRRAVVQGDPPLCSTAAWQNEQKLAVQARIWAQFHVGDGIERPPTQKSEATCWSALFARGIWDAHLLDWYTTHAYAELSGDEEGTEMVVLAHWETSKADIAIQLLLMCPFDELRKKYTDRLLHAVRQLPQDAPSWSTVMEFALLRFDVAVLIQHDLHSSVVAFLLQDVNKEPALWTSSGAYVVCALVMQGEFAAAGRLTCALRHAHPLLWDVENARLLLSSYLRTLASLSVQHSTIYNAELSHMKHEVYVQTSCRFAKAFD</sequence>
<gene>
    <name evidence="1" type="ORF">PM001_LOCUS33364</name>
</gene>
<accession>A0AAV1VPI2</accession>
<name>A0AAV1VPI2_9STRA</name>
<dbReference type="EMBL" id="CAKLBY020000394">
    <property type="protein sequence ID" value="CAK7948214.1"/>
    <property type="molecule type" value="Genomic_DNA"/>
</dbReference>
<evidence type="ECO:0000313" key="2">
    <source>
        <dbReference type="Proteomes" id="UP001162060"/>
    </source>
</evidence>
<reference evidence="1" key="1">
    <citation type="submission" date="2024-01" db="EMBL/GenBank/DDBJ databases">
        <authorList>
            <person name="Webb A."/>
        </authorList>
    </citation>
    <scope>NUCLEOTIDE SEQUENCE</scope>
    <source>
        <strain evidence="1">Pm1</strain>
    </source>
</reference>
<dbReference type="GO" id="GO:0006890">
    <property type="term" value="P:retrograde vesicle-mediated transport, Golgi to endoplasmic reticulum"/>
    <property type="evidence" value="ECO:0007669"/>
    <property type="project" value="TreeGrafter"/>
</dbReference>
<comment type="caution">
    <text evidence="1">The sequence shown here is derived from an EMBL/GenBank/DDBJ whole genome shotgun (WGS) entry which is preliminary data.</text>
</comment>
<proteinExistence type="predicted"/>
<protein>
    <recommendedName>
        <fullName evidence="3">RZZ complex subunit KNTC1/ROD C-terminal domain-containing protein</fullName>
    </recommendedName>
</protein>
<organism evidence="1 2">
    <name type="scientific">Peronospora matthiolae</name>
    <dbReference type="NCBI Taxonomy" id="2874970"/>
    <lineage>
        <taxon>Eukaryota</taxon>
        <taxon>Sar</taxon>
        <taxon>Stramenopiles</taxon>
        <taxon>Oomycota</taxon>
        <taxon>Peronosporomycetes</taxon>
        <taxon>Peronosporales</taxon>
        <taxon>Peronosporaceae</taxon>
        <taxon>Peronospora</taxon>
    </lineage>
</organism>
<evidence type="ECO:0008006" key="3">
    <source>
        <dbReference type="Google" id="ProtNLM"/>
    </source>
</evidence>
<dbReference type="GO" id="GO:0070939">
    <property type="term" value="C:Dsl1/NZR complex"/>
    <property type="evidence" value="ECO:0007669"/>
    <property type="project" value="TreeGrafter"/>
</dbReference>
<dbReference type="GO" id="GO:0000149">
    <property type="term" value="F:SNARE binding"/>
    <property type="evidence" value="ECO:0007669"/>
    <property type="project" value="TreeGrafter"/>
</dbReference>
<dbReference type="PANTHER" id="PTHR15922:SF2">
    <property type="entry name" value="NBAS SUBUNIT OF NRZ TETHERING COMPLEX"/>
    <property type="match status" value="1"/>
</dbReference>
<evidence type="ECO:0000313" key="1">
    <source>
        <dbReference type="EMBL" id="CAK7948214.1"/>
    </source>
</evidence>
<dbReference type="PANTHER" id="PTHR15922">
    <property type="entry name" value="NEUROBLASTOMA-AMPLIFIED SEQUENCE"/>
    <property type="match status" value="1"/>
</dbReference>
<dbReference type="Proteomes" id="UP001162060">
    <property type="component" value="Unassembled WGS sequence"/>
</dbReference>